<gene>
    <name evidence="7" type="ORF">GCM10023215_01470</name>
</gene>
<sequence length="209" mass="22518">MTTPTAELLVAETHRSCRVLGPGDRYGLWVQGCPLRCAGCVSPQWLPSTGGERVAVDALAREILEFAVDGLTVSGGEPFAQAAGLVALIHQIRDDRDLSVCCYTGYTLEGLRRGDPAQRELLGLVDLLIDGPYVSSRHAPLRWRASTNQRLHVLSDRHLDVLAEPDDPAGLQIEIGPGGDVQWLGVPHTPGFREALAGAAGLVEARDRR</sequence>
<reference evidence="8" key="1">
    <citation type="journal article" date="2019" name="Int. J. Syst. Evol. Microbiol.">
        <title>The Global Catalogue of Microorganisms (GCM) 10K type strain sequencing project: providing services to taxonomists for standard genome sequencing and annotation.</title>
        <authorList>
            <consortium name="The Broad Institute Genomics Platform"/>
            <consortium name="The Broad Institute Genome Sequencing Center for Infectious Disease"/>
            <person name="Wu L."/>
            <person name="Ma J."/>
        </authorList>
    </citation>
    <scope>NUCLEOTIDE SEQUENCE [LARGE SCALE GENOMIC DNA]</scope>
    <source>
        <strain evidence="8">JCM 18055</strain>
    </source>
</reference>
<keyword evidence="4" id="KW-0479">Metal-binding</keyword>
<dbReference type="SFLD" id="SFLDF00299">
    <property type="entry name" value="anaerobic_ribonucleoside-triph"/>
    <property type="match status" value="1"/>
</dbReference>
<comment type="caution">
    <text evidence="7">The sequence shown here is derived from an EMBL/GenBank/DDBJ whole genome shotgun (WGS) entry which is preliminary data.</text>
</comment>
<evidence type="ECO:0000256" key="5">
    <source>
        <dbReference type="ARBA" id="ARBA00023004"/>
    </source>
</evidence>
<protein>
    <submittedName>
        <fullName evidence="7">4Fe-4S single cluster domain-containing protein</fullName>
    </submittedName>
</protein>
<organism evidence="7 8">
    <name type="scientific">Pseudonocardia yuanmonensis</name>
    <dbReference type="NCBI Taxonomy" id="1095914"/>
    <lineage>
        <taxon>Bacteria</taxon>
        <taxon>Bacillati</taxon>
        <taxon>Actinomycetota</taxon>
        <taxon>Actinomycetes</taxon>
        <taxon>Pseudonocardiales</taxon>
        <taxon>Pseudonocardiaceae</taxon>
        <taxon>Pseudonocardia</taxon>
    </lineage>
</organism>
<evidence type="ECO:0000256" key="1">
    <source>
        <dbReference type="ARBA" id="ARBA00001966"/>
    </source>
</evidence>
<keyword evidence="8" id="KW-1185">Reference proteome</keyword>
<dbReference type="Pfam" id="PF13353">
    <property type="entry name" value="Fer4_12"/>
    <property type="match status" value="1"/>
</dbReference>
<dbReference type="SFLD" id="SFLDG01066">
    <property type="entry name" value="organic_radical-activating_enz"/>
    <property type="match status" value="1"/>
</dbReference>
<dbReference type="EMBL" id="BAABIC010000001">
    <property type="protein sequence ID" value="GAA4673673.1"/>
    <property type="molecule type" value="Genomic_DNA"/>
</dbReference>
<dbReference type="CDD" id="cd01335">
    <property type="entry name" value="Radical_SAM"/>
    <property type="match status" value="1"/>
</dbReference>
<name>A0ABP8VYF1_9PSEU</name>
<proteinExistence type="predicted"/>
<evidence type="ECO:0000256" key="3">
    <source>
        <dbReference type="ARBA" id="ARBA00022691"/>
    </source>
</evidence>
<dbReference type="InterPro" id="IPR007197">
    <property type="entry name" value="rSAM"/>
</dbReference>
<evidence type="ECO:0000313" key="8">
    <source>
        <dbReference type="Proteomes" id="UP001500325"/>
    </source>
</evidence>
<keyword evidence="6" id="KW-0411">Iron-sulfur</keyword>
<dbReference type="SFLD" id="SFLDS00029">
    <property type="entry name" value="Radical_SAM"/>
    <property type="match status" value="1"/>
</dbReference>
<dbReference type="PANTHER" id="PTHR30352">
    <property type="entry name" value="PYRUVATE FORMATE-LYASE-ACTIVATING ENZYME"/>
    <property type="match status" value="1"/>
</dbReference>
<evidence type="ECO:0000256" key="4">
    <source>
        <dbReference type="ARBA" id="ARBA00022723"/>
    </source>
</evidence>
<dbReference type="InterPro" id="IPR058240">
    <property type="entry name" value="rSAM_sf"/>
</dbReference>
<dbReference type="SFLD" id="SFLDG01063">
    <property type="entry name" value="activating_enzymes__group_1"/>
    <property type="match status" value="1"/>
</dbReference>
<comment type="cofactor">
    <cofactor evidence="1">
        <name>[4Fe-4S] cluster</name>
        <dbReference type="ChEBI" id="CHEBI:49883"/>
    </cofactor>
</comment>
<dbReference type="InterPro" id="IPR013785">
    <property type="entry name" value="Aldolase_TIM"/>
</dbReference>
<keyword evidence="5" id="KW-0408">Iron</keyword>
<dbReference type="PANTHER" id="PTHR30352:SF2">
    <property type="entry name" value="ANAEROBIC RIBONUCLEOSIDE-TRIPHOSPHATE REDUCTASE-ACTIVATING PROTEIN"/>
    <property type="match status" value="1"/>
</dbReference>
<dbReference type="InterPro" id="IPR012837">
    <property type="entry name" value="NrdG"/>
</dbReference>
<accession>A0ABP8VYF1</accession>
<dbReference type="InterPro" id="IPR034457">
    <property type="entry name" value="Organic_radical-activating"/>
</dbReference>
<dbReference type="Gene3D" id="3.20.20.70">
    <property type="entry name" value="Aldolase class I"/>
    <property type="match status" value="1"/>
</dbReference>
<keyword evidence="2" id="KW-0004">4Fe-4S</keyword>
<evidence type="ECO:0000313" key="7">
    <source>
        <dbReference type="EMBL" id="GAA4673673.1"/>
    </source>
</evidence>
<dbReference type="SUPFAM" id="SSF102114">
    <property type="entry name" value="Radical SAM enzymes"/>
    <property type="match status" value="1"/>
</dbReference>
<dbReference type="RefSeq" id="WP_345377649.1">
    <property type="nucleotide sequence ID" value="NZ_BAABIC010000001.1"/>
</dbReference>
<evidence type="ECO:0000256" key="2">
    <source>
        <dbReference type="ARBA" id="ARBA00022485"/>
    </source>
</evidence>
<dbReference type="Proteomes" id="UP001500325">
    <property type="component" value="Unassembled WGS sequence"/>
</dbReference>
<evidence type="ECO:0000256" key="6">
    <source>
        <dbReference type="ARBA" id="ARBA00023014"/>
    </source>
</evidence>
<keyword evidence="3" id="KW-0949">S-adenosyl-L-methionine</keyword>